<dbReference type="AlphaFoldDB" id="A0A0A0BSM1"/>
<feature type="compositionally biased region" description="Low complexity" evidence="1">
    <location>
        <begin position="121"/>
        <end position="134"/>
    </location>
</feature>
<evidence type="ECO:0000259" key="2">
    <source>
        <dbReference type="Pfam" id="PF00350"/>
    </source>
</evidence>
<dbReference type="RefSeq" id="WP_052105490.1">
    <property type="nucleotide sequence ID" value="NZ_AXCZ01000155.1"/>
</dbReference>
<dbReference type="Proteomes" id="UP000054314">
    <property type="component" value="Unassembled WGS sequence"/>
</dbReference>
<evidence type="ECO:0000256" key="1">
    <source>
        <dbReference type="SAM" id="MobiDB-lite"/>
    </source>
</evidence>
<evidence type="ECO:0000313" key="4">
    <source>
        <dbReference type="Proteomes" id="UP000054314"/>
    </source>
</evidence>
<gene>
    <name evidence="3" type="ORF">N869_05055</name>
</gene>
<organism evidence="3 4">
    <name type="scientific">Cellulomonas bogoriensis 69B4 = DSM 16987</name>
    <dbReference type="NCBI Taxonomy" id="1386082"/>
    <lineage>
        <taxon>Bacteria</taxon>
        <taxon>Bacillati</taxon>
        <taxon>Actinomycetota</taxon>
        <taxon>Actinomycetes</taxon>
        <taxon>Micrococcales</taxon>
        <taxon>Cellulomonadaceae</taxon>
        <taxon>Cellulomonas</taxon>
    </lineage>
</organism>
<dbReference type="PANTHER" id="PTHR42698">
    <property type="entry name" value="GTPASE ERA"/>
    <property type="match status" value="1"/>
</dbReference>
<dbReference type="PANTHER" id="PTHR42698:SF1">
    <property type="entry name" value="GTPASE ERA, MITOCHONDRIAL"/>
    <property type="match status" value="1"/>
</dbReference>
<dbReference type="Gene3D" id="3.40.50.300">
    <property type="entry name" value="P-loop containing nucleotide triphosphate hydrolases"/>
    <property type="match status" value="1"/>
</dbReference>
<dbReference type="Pfam" id="PF00350">
    <property type="entry name" value="Dynamin_N"/>
    <property type="match status" value="1"/>
</dbReference>
<dbReference type="GO" id="GO:0000028">
    <property type="term" value="P:ribosomal small subunit assembly"/>
    <property type="evidence" value="ECO:0007669"/>
    <property type="project" value="TreeGrafter"/>
</dbReference>
<name>A0A0A0BSM1_9CELL</name>
<dbReference type="InterPro" id="IPR005662">
    <property type="entry name" value="GTPase_Era-like"/>
</dbReference>
<dbReference type="GO" id="GO:0005829">
    <property type="term" value="C:cytosol"/>
    <property type="evidence" value="ECO:0007669"/>
    <property type="project" value="TreeGrafter"/>
</dbReference>
<evidence type="ECO:0000313" key="3">
    <source>
        <dbReference type="EMBL" id="KGM10139.1"/>
    </source>
</evidence>
<comment type="caution">
    <text evidence="3">The sequence shown here is derived from an EMBL/GenBank/DDBJ whole genome shotgun (WGS) entry which is preliminary data.</text>
</comment>
<protein>
    <submittedName>
        <fullName evidence="3">ABC transporter</fullName>
    </submittedName>
</protein>
<keyword evidence="4" id="KW-1185">Reference proteome</keyword>
<dbReference type="InterPro" id="IPR027417">
    <property type="entry name" value="P-loop_NTPase"/>
</dbReference>
<dbReference type="EMBL" id="AXCZ01000155">
    <property type="protein sequence ID" value="KGM10139.1"/>
    <property type="molecule type" value="Genomic_DNA"/>
</dbReference>
<feature type="region of interest" description="Disordered" evidence="1">
    <location>
        <begin position="121"/>
        <end position="143"/>
    </location>
</feature>
<reference evidence="3 4" key="1">
    <citation type="submission" date="2013-08" db="EMBL/GenBank/DDBJ databases">
        <title>Genome sequencing of Cellulomonas bogoriensis 69B4.</title>
        <authorList>
            <person name="Chen F."/>
            <person name="Li Y."/>
            <person name="Wang G."/>
        </authorList>
    </citation>
    <scope>NUCLEOTIDE SEQUENCE [LARGE SCALE GENOMIC DNA]</scope>
    <source>
        <strain evidence="3 4">69B4</strain>
    </source>
</reference>
<dbReference type="SUPFAM" id="SSF52540">
    <property type="entry name" value="P-loop containing nucleoside triphosphate hydrolases"/>
    <property type="match status" value="1"/>
</dbReference>
<dbReference type="InterPro" id="IPR045063">
    <property type="entry name" value="Dynamin_N"/>
</dbReference>
<feature type="domain" description="Dynamin N-terminal" evidence="2">
    <location>
        <begin position="66"/>
        <end position="195"/>
    </location>
</feature>
<dbReference type="GO" id="GO:0019843">
    <property type="term" value="F:rRNA binding"/>
    <property type="evidence" value="ECO:0007669"/>
    <property type="project" value="TreeGrafter"/>
</dbReference>
<dbReference type="GO" id="GO:0005525">
    <property type="term" value="F:GTP binding"/>
    <property type="evidence" value="ECO:0007669"/>
    <property type="project" value="InterPro"/>
</dbReference>
<proteinExistence type="predicted"/>
<dbReference type="OrthoDB" id="207675at2"/>
<accession>A0A0A0BSM1</accession>
<sequence length="620" mass="65792">MLTADAGQRLAQALTGVRAAVGKVRLPLELPGADQARDLTRDLTDRLDDHLLPRVHQLGAPLLAVIGGSTGSGKSTLVNTLVGHPVSAAGVIRPTTRRPVLVHHPDDAPWYVTDRVLPGLARTTGPATTTAHGTPDPHPAGAGGLHLVPHARLPRGLAVLDAPDIDSVSAENRRLGAQLLGAADLWVFLTTAARYADAVPWELLDGAAQRRAVVLVVLNRVEPHAREAVTADLGRMLDARGVQAHVAVVEEAPVTDGLLPPEAIAPVEAWLRATVADAPARTDVVRRTVGGAVADLLTRGPHLADAILAQDAHNQTLRGTVAAAHDEALDQVARSTADGTMLRGEVLARWQEFVGTGELMRSLEEKVGSWRDRLVATVRGRPAPERVTHAVGRGLVDLITDAADRAAERSYDAWSHDPVGARLLDGLRLSRATSDLPERADAEIRAWQGDVLDLVATEGQGRRGTARALSLGVNGLGAALMIAIFASTGGLTAAEVGVAGGTAVLAQRLLEAVFGDEAVRRLTDTAHQDLRDRVHGLLRTEQDRYLALLDATDVRPDAAAALNQALAELRTVATEVLGTDDPAATDPAPHVTVLAPQPRTADPHQDENVWRRLWRKVRRP</sequence>
<dbReference type="GO" id="GO:0043024">
    <property type="term" value="F:ribosomal small subunit binding"/>
    <property type="evidence" value="ECO:0007669"/>
    <property type="project" value="TreeGrafter"/>
</dbReference>
<dbReference type="CDD" id="cd00882">
    <property type="entry name" value="Ras_like_GTPase"/>
    <property type="match status" value="1"/>
</dbReference>